<evidence type="ECO:0000313" key="4">
    <source>
        <dbReference type="Proteomes" id="UP000002051"/>
    </source>
</evidence>
<organism evidence="2 4">
    <name type="scientific">Medicago truncatula</name>
    <name type="common">Barrel medic</name>
    <name type="synonym">Medicago tribuloides</name>
    <dbReference type="NCBI Taxonomy" id="3880"/>
    <lineage>
        <taxon>Eukaryota</taxon>
        <taxon>Viridiplantae</taxon>
        <taxon>Streptophyta</taxon>
        <taxon>Embryophyta</taxon>
        <taxon>Tracheophyta</taxon>
        <taxon>Spermatophyta</taxon>
        <taxon>Magnoliopsida</taxon>
        <taxon>eudicotyledons</taxon>
        <taxon>Gunneridae</taxon>
        <taxon>Pentapetalae</taxon>
        <taxon>rosids</taxon>
        <taxon>fabids</taxon>
        <taxon>Fabales</taxon>
        <taxon>Fabaceae</taxon>
        <taxon>Papilionoideae</taxon>
        <taxon>50 kb inversion clade</taxon>
        <taxon>NPAAA clade</taxon>
        <taxon>Hologalegina</taxon>
        <taxon>IRL clade</taxon>
        <taxon>Trifolieae</taxon>
        <taxon>Medicago</taxon>
    </lineage>
</organism>
<feature type="region of interest" description="Disordered" evidence="1">
    <location>
        <begin position="67"/>
        <end position="91"/>
    </location>
</feature>
<reference evidence="3" key="3">
    <citation type="submission" date="2015-04" db="UniProtKB">
        <authorList>
            <consortium name="EnsemblPlants"/>
        </authorList>
    </citation>
    <scope>IDENTIFICATION</scope>
    <source>
        <strain evidence="3">cv. Jemalong A17</strain>
    </source>
</reference>
<gene>
    <name evidence="2" type="ordered locus">MTR_3g116275</name>
</gene>
<reference evidence="2 4" key="2">
    <citation type="journal article" date="2014" name="BMC Genomics">
        <title>An improved genome release (version Mt4.0) for the model legume Medicago truncatula.</title>
        <authorList>
            <person name="Tang H."/>
            <person name="Krishnakumar V."/>
            <person name="Bidwell S."/>
            <person name="Rosen B."/>
            <person name="Chan A."/>
            <person name="Zhou S."/>
            <person name="Gentzbittel L."/>
            <person name="Childs K.L."/>
            <person name="Yandell M."/>
            <person name="Gundlach H."/>
            <person name="Mayer K.F."/>
            <person name="Schwartz D.C."/>
            <person name="Town C.D."/>
        </authorList>
    </citation>
    <scope>GENOME REANNOTATION</scope>
    <source>
        <strain evidence="2">A17</strain>
        <strain evidence="3 4">cv. Jemalong A17</strain>
    </source>
</reference>
<dbReference type="Proteomes" id="UP000002051">
    <property type="component" value="Chromosome 3"/>
</dbReference>
<feature type="compositionally biased region" description="Polar residues" evidence="1">
    <location>
        <begin position="73"/>
        <end position="91"/>
    </location>
</feature>
<accession>A0A072V4X1</accession>
<dbReference type="EMBL" id="CM001219">
    <property type="protein sequence ID" value="KEH36358.1"/>
    <property type="molecule type" value="Genomic_DNA"/>
</dbReference>
<dbReference type="AlphaFoldDB" id="A0A072V4X1"/>
<dbReference type="HOGENOM" id="CLU_2430396_0_0_1"/>
<keyword evidence="4" id="KW-1185">Reference proteome</keyword>
<protein>
    <submittedName>
        <fullName evidence="2 3">Uncharacterized protein</fullName>
    </submittedName>
</protein>
<dbReference type="EnsemblPlants" id="KEH36358">
    <property type="protein sequence ID" value="KEH36358"/>
    <property type="gene ID" value="MTR_3g116275"/>
</dbReference>
<evidence type="ECO:0000256" key="1">
    <source>
        <dbReference type="SAM" id="MobiDB-lite"/>
    </source>
</evidence>
<evidence type="ECO:0000313" key="2">
    <source>
        <dbReference type="EMBL" id="KEH36358.1"/>
    </source>
</evidence>
<proteinExistence type="predicted"/>
<name>A0A072V4X1_MEDTR</name>
<evidence type="ECO:0000313" key="3">
    <source>
        <dbReference type="EnsemblPlants" id="KEH36358"/>
    </source>
</evidence>
<sequence length="91" mass="10618">MTPNKFEETPRTVSHFKGGSINYVWDHRNIMWNTNGRHKESDTVEAERRLAYFVASTFDHKNIREMKLPPLDNNGSVDHTKTKQTIVKETS</sequence>
<reference evidence="2 4" key="1">
    <citation type="journal article" date="2011" name="Nature">
        <title>The Medicago genome provides insight into the evolution of rhizobial symbioses.</title>
        <authorList>
            <person name="Young N.D."/>
            <person name="Debelle F."/>
            <person name="Oldroyd G.E."/>
            <person name="Geurts R."/>
            <person name="Cannon S.B."/>
            <person name="Udvardi M.K."/>
            <person name="Benedito V.A."/>
            <person name="Mayer K.F."/>
            <person name="Gouzy J."/>
            <person name="Schoof H."/>
            <person name="Van de Peer Y."/>
            <person name="Proost S."/>
            <person name="Cook D.R."/>
            <person name="Meyers B.C."/>
            <person name="Spannagl M."/>
            <person name="Cheung F."/>
            <person name="De Mita S."/>
            <person name="Krishnakumar V."/>
            <person name="Gundlach H."/>
            <person name="Zhou S."/>
            <person name="Mudge J."/>
            <person name="Bharti A.K."/>
            <person name="Murray J.D."/>
            <person name="Naoumkina M.A."/>
            <person name="Rosen B."/>
            <person name="Silverstein K.A."/>
            <person name="Tang H."/>
            <person name="Rombauts S."/>
            <person name="Zhao P.X."/>
            <person name="Zhou P."/>
            <person name="Barbe V."/>
            <person name="Bardou P."/>
            <person name="Bechner M."/>
            <person name="Bellec A."/>
            <person name="Berger A."/>
            <person name="Berges H."/>
            <person name="Bidwell S."/>
            <person name="Bisseling T."/>
            <person name="Choisne N."/>
            <person name="Couloux A."/>
            <person name="Denny R."/>
            <person name="Deshpande S."/>
            <person name="Dai X."/>
            <person name="Doyle J.J."/>
            <person name="Dudez A.M."/>
            <person name="Farmer A.D."/>
            <person name="Fouteau S."/>
            <person name="Franken C."/>
            <person name="Gibelin C."/>
            <person name="Gish J."/>
            <person name="Goldstein S."/>
            <person name="Gonzalez A.J."/>
            <person name="Green P.J."/>
            <person name="Hallab A."/>
            <person name="Hartog M."/>
            <person name="Hua A."/>
            <person name="Humphray S.J."/>
            <person name="Jeong D.H."/>
            <person name="Jing Y."/>
            <person name="Jocker A."/>
            <person name="Kenton S.M."/>
            <person name="Kim D.J."/>
            <person name="Klee K."/>
            <person name="Lai H."/>
            <person name="Lang C."/>
            <person name="Lin S."/>
            <person name="Macmil S.L."/>
            <person name="Magdelenat G."/>
            <person name="Matthews L."/>
            <person name="McCorrison J."/>
            <person name="Monaghan E.L."/>
            <person name="Mun J.H."/>
            <person name="Najar F.Z."/>
            <person name="Nicholson C."/>
            <person name="Noirot C."/>
            <person name="O'Bleness M."/>
            <person name="Paule C.R."/>
            <person name="Poulain J."/>
            <person name="Prion F."/>
            <person name="Qin B."/>
            <person name="Qu C."/>
            <person name="Retzel E.F."/>
            <person name="Riddle C."/>
            <person name="Sallet E."/>
            <person name="Samain S."/>
            <person name="Samson N."/>
            <person name="Sanders I."/>
            <person name="Saurat O."/>
            <person name="Scarpelli C."/>
            <person name="Schiex T."/>
            <person name="Segurens B."/>
            <person name="Severin A.J."/>
            <person name="Sherrier D.J."/>
            <person name="Shi R."/>
            <person name="Sims S."/>
            <person name="Singer S.R."/>
            <person name="Sinharoy S."/>
            <person name="Sterck L."/>
            <person name="Viollet A."/>
            <person name="Wang B.B."/>
            <person name="Wang K."/>
            <person name="Wang M."/>
            <person name="Wang X."/>
            <person name="Warfsmann J."/>
            <person name="Weissenbach J."/>
            <person name="White D.D."/>
            <person name="White J.D."/>
            <person name="Wiley G.B."/>
            <person name="Wincker P."/>
            <person name="Xing Y."/>
            <person name="Yang L."/>
            <person name="Yao Z."/>
            <person name="Ying F."/>
            <person name="Zhai J."/>
            <person name="Zhou L."/>
            <person name="Zuber A."/>
            <person name="Denarie J."/>
            <person name="Dixon R.A."/>
            <person name="May G.D."/>
            <person name="Schwartz D.C."/>
            <person name="Rogers J."/>
            <person name="Quetier F."/>
            <person name="Town C.D."/>
            <person name="Roe B.A."/>
        </authorList>
    </citation>
    <scope>NUCLEOTIDE SEQUENCE [LARGE SCALE GENOMIC DNA]</scope>
    <source>
        <strain evidence="2">A17</strain>
        <strain evidence="3 4">cv. Jemalong A17</strain>
    </source>
</reference>